<evidence type="ECO:0000313" key="1">
    <source>
        <dbReference type="EMBL" id="MPN00001.1"/>
    </source>
</evidence>
<dbReference type="AlphaFoldDB" id="A0A645EDN8"/>
<proteinExistence type="predicted"/>
<sequence length="43" mass="4506">MSPFTISFGSTTINAPSFITLAESGLVASSAFIERLDPEEALS</sequence>
<organism evidence="1">
    <name type="scientific">bioreactor metagenome</name>
    <dbReference type="NCBI Taxonomy" id="1076179"/>
    <lineage>
        <taxon>unclassified sequences</taxon>
        <taxon>metagenomes</taxon>
        <taxon>ecological metagenomes</taxon>
    </lineage>
</organism>
<protein>
    <submittedName>
        <fullName evidence="1">Uncharacterized protein</fullName>
    </submittedName>
</protein>
<dbReference type="EMBL" id="VSSQ01046053">
    <property type="protein sequence ID" value="MPN00001.1"/>
    <property type="molecule type" value="Genomic_DNA"/>
</dbReference>
<gene>
    <name evidence="1" type="ORF">SDC9_147195</name>
</gene>
<comment type="caution">
    <text evidence="1">The sequence shown here is derived from an EMBL/GenBank/DDBJ whole genome shotgun (WGS) entry which is preliminary data.</text>
</comment>
<name>A0A645EDN8_9ZZZZ</name>
<accession>A0A645EDN8</accession>
<reference evidence="1" key="1">
    <citation type="submission" date="2019-08" db="EMBL/GenBank/DDBJ databases">
        <authorList>
            <person name="Kucharzyk K."/>
            <person name="Murdoch R.W."/>
            <person name="Higgins S."/>
            <person name="Loffler F."/>
        </authorList>
    </citation>
    <scope>NUCLEOTIDE SEQUENCE</scope>
</reference>